<dbReference type="PROSITE" id="PS50975">
    <property type="entry name" value="ATP_GRASP"/>
    <property type="match status" value="1"/>
</dbReference>
<proteinExistence type="inferred from homology"/>
<organism evidence="6 7">
    <name type="scientific">Alkalibacter rhizosphaerae</name>
    <dbReference type="NCBI Taxonomy" id="2815577"/>
    <lineage>
        <taxon>Bacteria</taxon>
        <taxon>Bacillati</taxon>
        <taxon>Bacillota</taxon>
        <taxon>Clostridia</taxon>
        <taxon>Eubacteriales</taxon>
        <taxon>Eubacteriaceae</taxon>
        <taxon>Alkalibacter</taxon>
    </lineage>
</organism>
<dbReference type="Gene3D" id="3.30.1490.20">
    <property type="entry name" value="ATP-grasp fold, A domain"/>
    <property type="match status" value="1"/>
</dbReference>
<protein>
    <submittedName>
        <fullName evidence="6">M20/M25/M40 family metallo-hydrolase</fullName>
    </submittedName>
</protein>
<keyword evidence="4" id="KW-0067">ATP-binding</keyword>
<dbReference type="Proteomes" id="UP000663499">
    <property type="component" value="Chromosome"/>
</dbReference>
<evidence type="ECO:0000256" key="1">
    <source>
        <dbReference type="ARBA" id="ARBA00010871"/>
    </source>
</evidence>
<dbReference type="InterPro" id="IPR016185">
    <property type="entry name" value="PreATP-grasp_dom_sf"/>
</dbReference>
<dbReference type="InterPro" id="IPR002933">
    <property type="entry name" value="Peptidase_M20"/>
</dbReference>
<dbReference type="AlphaFoldDB" id="A0A974XE00"/>
<dbReference type="SUPFAM" id="SSF52440">
    <property type="entry name" value="PreATP-grasp domain"/>
    <property type="match status" value="1"/>
</dbReference>
<dbReference type="Pfam" id="PF01546">
    <property type="entry name" value="Peptidase_M20"/>
    <property type="match status" value="1"/>
</dbReference>
<keyword evidence="4" id="KW-0547">Nucleotide-binding</keyword>
<feature type="domain" description="ATP-grasp" evidence="5">
    <location>
        <begin position="119"/>
        <end position="322"/>
    </location>
</feature>
<keyword evidence="2" id="KW-0436">Ligase</keyword>
<evidence type="ECO:0000256" key="2">
    <source>
        <dbReference type="ARBA" id="ARBA00022598"/>
    </source>
</evidence>
<dbReference type="KEGG" id="alka:J0B03_09950"/>
<gene>
    <name evidence="6" type="ORF">J0B03_09950</name>
</gene>
<dbReference type="Gene3D" id="3.30.470.20">
    <property type="entry name" value="ATP-grasp fold, B domain"/>
    <property type="match status" value="1"/>
</dbReference>
<evidence type="ECO:0000259" key="5">
    <source>
        <dbReference type="PROSITE" id="PS50975"/>
    </source>
</evidence>
<dbReference type="GO" id="GO:0071555">
    <property type="term" value="P:cell wall organization"/>
    <property type="evidence" value="ECO:0007669"/>
    <property type="project" value="UniProtKB-KW"/>
</dbReference>
<dbReference type="SUPFAM" id="SSF56059">
    <property type="entry name" value="Glutathione synthetase ATP-binding domain-like"/>
    <property type="match status" value="1"/>
</dbReference>
<dbReference type="EMBL" id="CP071444">
    <property type="protein sequence ID" value="QSX08112.1"/>
    <property type="molecule type" value="Genomic_DNA"/>
</dbReference>
<dbReference type="PANTHER" id="PTHR23132">
    <property type="entry name" value="D-ALANINE--D-ALANINE LIGASE"/>
    <property type="match status" value="1"/>
</dbReference>
<dbReference type="Gene3D" id="3.40.50.20">
    <property type="match status" value="1"/>
</dbReference>
<dbReference type="GO" id="GO:0008716">
    <property type="term" value="F:D-alanine-D-alanine ligase activity"/>
    <property type="evidence" value="ECO:0007669"/>
    <property type="project" value="InterPro"/>
</dbReference>
<dbReference type="RefSeq" id="WP_207299454.1">
    <property type="nucleotide sequence ID" value="NZ_CP071444.1"/>
</dbReference>
<keyword evidence="7" id="KW-1185">Reference proteome</keyword>
<sequence>MKIAIVYNRDSQAVINIFGKPNREKYGLDTIEKIKDALEQGGHQVATFEGDKNIVSALEDFMPSVISGERPGLVFNLSYGIQGRARYTHIPAILEMLGIPYVGSGPETHAIALDKVLTKIVLMQRGLPTPKFAVLETPDFSLPLKENLSYPLIVKPKDEAVSYGLRIVRNDEELREGVAVIYDMFKTATLVEEYIEGREINVGLLGNDPVVSLPPCEVIFDEGERIYTFEDKKGLSGRLIRKEAPADLEEGLSRRISQLAIEAFQALGCSDSARVDFRLDDHGEPTILEVNSMASLTLEGSYVFAAEKIGLDYAKLVNKLIEVASLRYFGPLVGVEHPSYVPEDLPSRAFGYLTQNRDKMEEELKKWTNIQSWTGDPVGIGTMVRKMEETWTDLGLQLREDYSNRQSAWTWQTEAGLEGGTLFVIPLDVPHDGMGGYPVSYRKNLEWLYGEGIATSRAGLVCVMQTLRALQVYEVLHQKKIGVFLYADEGRGMRYSSKIFHQAAKAAGQVLVMHPGFRTGKVVDQHRGSRKYSLLLDGAVKRTGDQTGFDDAMSWFLDRAAKIKDLNETQQRVTIAVQDLHTDRYSILLPHRIRATIYITYLKIEMADKAEKTLFQLFESEDEHIQVNFQKLEERPPLNSSEDTALMVESFKAVSQHWRLPFSTESSLVPTAAGEVPLGIPVLSGMAPAGKDVYTPNESVHRGELLQRTMLLTQWLLQEEGIDPE</sequence>
<keyword evidence="3" id="KW-0961">Cell wall biogenesis/degradation</keyword>
<dbReference type="InterPro" id="IPR011095">
    <property type="entry name" value="Dala_Dala_lig_C"/>
</dbReference>
<dbReference type="PANTHER" id="PTHR23132:SF23">
    <property type="entry name" value="D-ALANINE--D-ALANINE LIGASE B"/>
    <property type="match status" value="1"/>
</dbReference>
<evidence type="ECO:0000313" key="7">
    <source>
        <dbReference type="Proteomes" id="UP000663499"/>
    </source>
</evidence>
<dbReference type="Pfam" id="PF07478">
    <property type="entry name" value="Dala_Dala_lig_C"/>
    <property type="match status" value="1"/>
</dbReference>
<name>A0A974XE00_9FIRM</name>
<accession>A0A974XE00</accession>
<comment type="similarity">
    <text evidence="1">Belongs to the D-alanine--D-alanine ligase family.</text>
</comment>
<dbReference type="Gene3D" id="3.40.630.10">
    <property type="entry name" value="Zn peptidases"/>
    <property type="match status" value="1"/>
</dbReference>
<dbReference type="SUPFAM" id="SSF53187">
    <property type="entry name" value="Zn-dependent exopeptidases"/>
    <property type="match status" value="1"/>
</dbReference>
<dbReference type="InterPro" id="IPR013815">
    <property type="entry name" value="ATP_grasp_subdomain_1"/>
</dbReference>
<dbReference type="GO" id="GO:0005524">
    <property type="term" value="F:ATP binding"/>
    <property type="evidence" value="ECO:0007669"/>
    <property type="project" value="UniProtKB-UniRule"/>
</dbReference>
<dbReference type="GO" id="GO:0046872">
    <property type="term" value="F:metal ion binding"/>
    <property type="evidence" value="ECO:0007669"/>
    <property type="project" value="InterPro"/>
</dbReference>
<dbReference type="GO" id="GO:0016787">
    <property type="term" value="F:hydrolase activity"/>
    <property type="evidence" value="ECO:0007669"/>
    <property type="project" value="InterPro"/>
</dbReference>
<evidence type="ECO:0000256" key="4">
    <source>
        <dbReference type="PROSITE-ProRule" id="PRU00409"/>
    </source>
</evidence>
<evidence type="ECO:0000256" key="3">
    <source>
        <dbReference type="ARBA" id="ARBA00023316"/>
    </source>
</evidence>
<dbReference type="Gene3D" id="3.30.70.360">
    <property type="match status" value="1"/>
</dbReference>
<evidence type="ECO:0000313" key="6">
    <source>
        <dbReference type="EMBL" id="QSX08112.1"/>
    </source>
</evidence>
<reference evidence="6" key="1">
    <citation type="submission" date="2021-03" db="EMBL/GenBank/DDBJ databases">
        <title>Alkalibacter marinus sp. nov., isolated from tidal flat sediment.</title>
        <authorList>
            <person name="Namirimu T."/>
            <person name="Yang J.-A."/>
            <person name="Yang S.-H."/>
            <person name="Kim Y.-J."/>
            <person name="Kwon K.K."/>
        </authorList>
    </citation>
    <scope>NUCLEOTIDE SEQUENCE</scope>
    <source>
        <strain evidence="6">ES005</strain>
    </source>
</reference>
<dbReference type="InterPro" id="IPR011761">
    <property type="entry name" value="ATP-grasp"/>
</dbReference>